<gene>
    <name evidence="1" type="ORF">PTRG_06468</name>
</gene>
<name>B2W910_PYRTR</name>
<sequence>MSRVGADTGAASREQAITMTHERIWVDLSFLVIFTKPDRPHLPHIIIIALTKWMHVVRNLLQVLRVRTFVIHDLDGHRISGSEFGVLKDPKTDRWSISSGAGTMVEVR</sequence>
<reference evidence="2" key="1">
    <citation type="journal article" date="2013" name="G3 (Bethesda)">
        <title>Comparative genomics of a plant-pathogenic fungus, Pyrenophora tritici-repentis, reveals transduplication and the impact of repeat elements on pathogenicity and population divergence.</title>
        <authorList>
            <person name="Manning V.A."/>
            <person name="Pandelova I."/>
            <person name="Dhillon B."/>
            <person name="Wilhelm L.J."/>
            <person name="Goodwin S.B."/>
            <person name="Berlin A.M."/>
            <person name="Figueroa M."/>
            <person name="Freitag M."/>
            <person name="Hane J.K."/>
            <person name="Henrissat B."/>
            <person name="Holman W.H."/>
            <person name="Kodira C.D."/>
            <person name="Martin J."/>
            <person name="Oliver R.P."/>
            <person name="Robbertse B."/>
            <person name="Schackwitz W."/>
            <person name="Schwartz D.C."/>
            <person name="Spatafora J.W."/>
            <person name="Turgeon B.G."/>
            <person name="Yandava C."/>
            <person name="Young S."/>
            <person name="Zhou S."/>
            <person name="Zeng Q."/>
            <person name="Grigoriev I.V."/>
            <person name="Ma L.-J."/>
            <person name="Ciuffetti L.M."/>
        </authorList>
    </citation>
    <scope>NUCLEOTIDE SEQUENCE [LARGE SCALE GENOMIC DNA]</scope>
    <source>
        <strain evidence="2">Pt-1C-BFP</strain>
    </source>
</reference>
<dbReference type="InParanoid" id="B2W910"/>
<dbReference type="AlphaFoldDB" id="B2W910"/>
<accession>B2W910</accession>
<dbReference type="HOGENOM" id="CLU_2198307_0_0_1"/>
<dbReference type="EMBL" id="DS231620">
    <property type="protein sequence ID" value="EDU49388.1"/>
    <property type="molecule type" value="Genomic_DNA"/>
</dbReference>
<organism evidence="1 2">
    <name type="scientific">Pyrenophora tritici-repentis (strain Pt-1C-BFP)</name>
    <name type="common">Wheat tan spot fungus</name>
    <name type="synonym">Drechslera tritici-repentis</name>
    <dbReference type="NCBI Taxonomy" id="426418"/>
    <lineage>
        <taxon>Eukaryota</taxon>
        <taxon>Fungi</taxon>
        <taxon>Dikarya</taxon>
        <taxon>Ascomycota</taxon>
        <taxon>Pezizomycotina</taxon>
        <taxon>Dothideomycetes</taxon>
        <taxon>Pleosporomycetidae</taxon>
        <taxon>Pleosporales</taxon>
        <taxon>Pleosporineae</taxon>
        <taxon>Pleosporaceae</taxon>
        <taxon>Pyrenophora</taxon>
    </lineage>
</organism>
<evidence type="ECO:0000313" key="2">
    <source>
        <dbReference type="Proteomes" id="UP000001471"/>
    </source>
</evidence>
<proteinExistence type="predicted"/>
<protein>
    <submittedName>
        <fullName evidence="1">Uncharacterized protein</fullName>
    </submittedName>
</protein>
<evidence type="ECO:0000313" key="1">
    <source>
        <dbReference type="EMBL" id="EDU49388.1"/>
    </source>
</evidence>
<dbReference type="Proteomes" id="UP000001471">
    <property type="component" value="Unassembled WGS sequence"/>
</dbReference>